<feature type="transmembrane region" description="Helical" evidence="7">
    <location>
        <begin position="363"/>
        <end position="385"/>
    </location>
</feature>
<dbReference type="PANTHER" id="PTHR33362:SF2">
    <property type="entry name" value="TRAP TRANSPORTER LARGE PERMEASE PROTEIN"/>
    <property type="match status" value="1"/>
</dbReference>
<evidence type="ECO:0000256" key="5">
    <source>
        <dbReference type="ARBA" id="ARBA00022989"/>
    </source>
</evidence>
<evidence type="ECO:0000256" key="3">
    <source>
        <dbReference type="ARBA" id="ARBA00022519"/>
    </source>
</evidence>
<feature type="transmembrane region" description="Helical" evidence="7">
    <location>
        <begin position="136"/>
        <end position="161"/>
    </location>
</feature>
<keyword evidence="7" id="KW-0813">Transport</keyword>
<feature type="transmembrane region" description="Helical" evidence="7">
    <location>
        <begin position="56"/>
        <end position="82"/>
    </location>
</feature>
<evidence type="ECO:0000256" key="1">
    <source>
        <dbReference type="ARBA" id="ARBA00004429"/>
    </source>
</evidence>
<keyword evidence="4 7" id="KW-0812">Transmembrane</keyword>
<dbReference type="GO" id="GO:0022857">
    <property type="term" value="F:transmembrane transporter activity"/>
    <property type="evidence" value="ECO:0007669"/>
    <property type="project" value="UniProtKB-UniRule"/>
</dbReference>
<dbReference type="AlphaFoldDB" id="A0AAE2ZLN8"/>
<keyword evidence="5 7" id="KW-1133">Transmembrane helix</keyword>
<comment type="similarity">
    <text evidence="7">Belongs to the TRAP transporter large permease family.</text>
</comment>
<sequence>MTEIALLAIAALVLTLSLGVPLPWCFGAALAVMYFIGDVTMKGMVLWGVQQLGNPVLLAIPLFVLAGTIMSESGIAAALLRFVNVFIGHVRGGLGVVAAVSCAIIGAISGSGLTGVSAIGPLLIPEMAERGYPREYATALVANSSILGLLIPPSVTMILYGWVTDTSILACFLATLLPGLLIMFNFSVVNLWMSRRFNLVLDEKPSISELSVNAARRGVHAFPALLMPVIILGGIYGGIVTPTEAAAISVIYAVPVGFVIYRGLRWDNFLLAGKEAATSVGAIMIMILFSMILGQMFVYESIPQQLVSSIFGVTENKVVLLILINILLFLIGMVVNDATAILLVAPLLLPLMQALDVSPIQFAAIMGVNTAMGGVTPPYASILYLGARVGKVKVTKVIPPAMILILIGYVPVVFLTSFWPDLSLYLPRLFGY</sequence>
<evidence type="ECO:0000256" key="2">
    <source>
        <dbReference type="ARBA" id="ARBA00022475"/>
    </source>
</evidence>
<evidence type="ECO:0000313" key="10">
    <source>
        <dbReference type="Proteomes" id="UP001196509"/>
    </source>
</evidence>
<comment type="caution">
    <text evidence="9">The sequence shown here is derived from an EMBL/GenBank/DDBJ whole genome shotgun (WGS) entry which is preliminary data.</text>
</comment>
<keyword evidence="6 7" id="KW-0472">Membrane</keyword>
<feature type="transmembrane region" description="Helical" evidence="7">
    <location>
        <begin position="214"/>
        <end position="239"/>
    </location>
</feature>
<name>A0AAE2ZLN8_9HYPH</name>
<comment type="subunit">
    <text evidence="7">The complex comprises the extracytoplasmic solute receptor protein and the two transmembrane proteins.</text>
</comment>
<accession>A0AAE2ZLN8</accession>
<feature type="transmembrane region" description="Helical" evidence="7">
    <location>
        <begin position="245"/>
        <end position="264"/>
    </location>
</feature>
<protein>
    <recommendedName>
        <fullName evidence="7">TRAP transporter large permease protein</fullName>
    </recommendedName>
</protein>
<evidence type="ECO:0000259" key="8">
    <source>
        <dbReference type="Pfam" id="PF06808"/>
    </source>
</evidence>
<proteinExistence type="inferred from homology"/>
<feature type="transmembrane region" description="Helical" evidence="7">
    <location>
        <begin position="94"/>
        <end position="124"/>
    </location>
</feature>
<dbReference type="Proteomes" id="UP001196509">
    <property type="component" value="Unassembled WGS sequence"/>
</dbReference>
<dbReference type="GO" id="GO:0005886">
    <property type="term" value="C:plasma membrane"/>
    <property type="evidence" value="ECO:0007669"/>
    <property type="project" value="UniProtKB-SubCell"/>
</dbReference>
<comment type="subcellular location">
    <subcellularLocation>
        <location evidence="1 7">Cell inner membrane</location>
        <topology evidence="1 7">Multi-pass membrane protein</topology>
    </subcellularLocation>
</comment>
<organism evidence="9 10">
    <name type="scientific">Flavimaribacter sediminis</name>
    <dbReference type="NCBI Taxonomy" id="2865987"/>
    <lineage>
        <taxon>Bacteria</taxon>
        <taxon>Pseudomonadati</taxon>
        <taxon>Pseudomonadota</taxon>
        <taxon>Alphaproteobacteria</taxon>
        <taxon>Hyphomicrobiales</taxon>
        <taxon>Rhizobiaceae</taxon>
        <taxon>Flavimaribacter</taxon>
    </lineage>
</organism>
<gene>
    <name evidence="9" type="ORF">K1W69_00240</name>
</gene>
<evidence type="ECO:0000256" key="7">
    <source>
        <dbReference type="RuleBase" id="RU369079"/>
    </source>
</evidence>
<feature type="transmembrane region" description="Helical" evidence="7">
    <location>
        <begin position="318"/>
        <end position="351"/>
    </location>
</feature>
<dbReference type="InterPro" id="IPR010656">
    <property type="entry name" value="DctM"/>
</dbReference>
<dbReference type="PANTHER" id="PTHR33362">
    <property type="entry name" value="SIALIC ACID TRAP TRANSPORTER PERMEASE PROTEIN SIAT-RELATED"/>
    <property type="match status" value="1"/>
</dbReference>
<feature type="transmembrane region" description="Helical" evidence="7">
    <location>
        <begin position="167"/>
        <end position="193"/>
    </location>
</feature>
<dbReference type="EMBL" id="JAICBX010000001">
    <property type="protein sequence ID" value="MBW8635597.1"/>
    <property type="molecule type" value="Genomic_DNA"/>
</dbReference>
<evidence type="ECO:0000256" key="6">
    <source>
        <dbReference type="ARBA" id="ARBA00023136"/>
    </source>
</evidence>
<keyword evidence="3 7" id="KW-0997">Cell inner membrane</keyword>
<feature type="transmembrane region" description="Helical" evidence="7">
    <location>
        <begin position="276"/>
        <end position="298"/>
    </location>
</feature>
<evidence type="ECO:0000313" key="9">
    <source>
        <dbReference type="EMBL" id="MBW8635597.1"/>
    </source>
</evidence>
<comment type="function">
    <text evidence="7">Part of the tripartite ATP-independent periplasmic (TRAP) transport system.</text>
</comment>
<dbReference type="PIRSF" id="PIRSF006066">
    <property type="entry name" value="HI0050"/>
    <property type="match status" value="1"/>
</dbReference>
<evidence type="ECO:0000256" key="4">
    <source>
        <dbReference type="ARBA" id="ARBA00022692"/>
    </source>
</evidence>
<dbReference type="InterPro" id="IPR004681">
    <property type="entry name" value="TRAP_DctM"/>
</dbReference>
<dbReference type="NCBIfam" id="TIGR00786">
    <property type="entry name" value="dctM"/>
    <property type="match status" value="1"/>
</dbReference>
<keyword evidence="2" id="KW-1003">Cell membrane</keyword>
<keyword evidence="10" id="KW-1185">Reference proteome</keyword>
<reference evidence="9" key="1">
    <citation type="submission" date="2021-08" db="EMBL/GenBank/DDBJ databases">
        <title>Hoeflea bacterium WL0058 sp. nov., isolated from the sediment.</title>
        <authorList>
            <person name="Wang L."/>
            <person name="Zhang D."/>
        </authorList>
    </citation>
    <scope>NUCLEOTIDE SEQUENCE</scope>
    <source>
        <strain evidence="9">WL0058</strain>
    </source>
</reference>
<comment type="caution">
    <text evidence="7">Lacks conserved residue(s) required for the propagation of feature annotation.</text>
</comment>
<feature type="transmembrane region" description="Helical" evidence="7">
    <location>
        <begin position="397"/>
        <end position="419"/>
    </location>
</feature>
<dbReference type="RefSeq" id="WP_220226328.1">
    <property type="nucleotide sequence ID" value="NZ_JAICBX010000001.1"/>
</dbReference>
<feature type="domain" description="TRAP C4-dicarboxylate transport system permease DctM subunit" evidence="8">
    <location>
        <begin position="10"/>
        <end position="418"/>
    </location>
</feature>
<dbReference type="Pfam" id="PF06808">
    <property type="entry name" value="DctM"/>
    <property type="match status" value="1"/>
</dbReference>